<dbReference type="CDD" id="cd00498">
    <property type="entry name" value="Hsp33"/>
    <property type="match status" value="1"/>
</dbReference>
<dbReference type="SUPFAM" id="SSF118352">
    <property type="entry name" value="HSP33 redox switch-like"/>
    <property type="match status" value="1"/>
</dbReference>
<gene>
    <name evidence="6" type="ORF">ENY07_11540</name>
</gene>
<evidence type="ECO:0000256" key="3">
    <source>
        <dbReference type="ARBA" id="ARBA00023157"/>
    </source>
</evidence>
<dbReference type="InterPro" id="IPR023212">
    <property type="entry name" value="Hsp33_helix_hairpin_bin_dom_sf"/>
</dbReference>
<dbReference type="InterPro" id="IPR016154">
    <property type="entry name" value="Heat_shock_Hsp33_C"/>
</dbReference>
<dbReference type="Gene3D" id="3.55.30.10">
    <property type="entry name" value="Hsp33 domain"/>
    <property type="match status" value="1"/>
</dbReference>
<organism evidence="6">
    <name type="scientific">Acidicaldus sp</name>
    <dbReference type="NCBI Taxonomy" id="1872105"/>
    <lineage>
        <taxon>Bacteria</taxon>
        <taxon>Pseudomonadati</taxon>
        <taxon>Pseudomonadota</taxon>
        <taxon>Alphaproteobacteria</taxon>
        <taxon>Acetobacterales</taxon>
        <taxon>Acetobacteraceae</taxon>
        <taxon>Acidicaldus</taxon>
    </lineage>
</organism>
<dbReference type="PANTHER" id="PTHR30111:SF1">
    <property type="entry name" value="33 KDA CHAPERONIN"/>
    <property type="match status" value="1"/>
</dbReference>
<dbReference type="Pfam" id="PF01430">
    <property type="entry name" value="HSP33"/>
    <property type="match status" value="1"/>
</dbReference>
<dbReference type="GO" id="GO:0005737">
    <property type="term" value="C:cytoplasm"/>
    <property type="evidence" value="ECO:0007669"/>
    <property type="project" value="InterPro"/>
</dbReference>
<evidence type="ECO:0000256" key="2">
    <source>
        <dbReference type="ARBA" id="ARBA00022833"/>
    </source>
</evidence>
<evidence type="ECO:0000256" key="5">
    <source>
        <dbReference type="ARBA" id="ARBA00023284"/>
    </source>
</evidence>
<dbReference type="SUPFAM" id="SSF64397">
    <property type="entry name" value="Hsp33 domain"/>
    <property type="match status" value="1"/>
</dbReference>
<keyword evidence="5" id="KW-0676">Redox-active center</keyword>
<accession>A0A8J4HCG5</accession>
<keyword evidence="3" id="KW-1015">Disulfide bond</keyword>
<comment type="caution">
    <text evidence="6">The sequence shown here is derived from an EMBL/GenBank/DDBJ whole genome shotgun (WGS) entry which is preliminary data.</text>
</comment>
<sequence length="321" mass="33728">MSQTPLFLDSERPDVPDLIVPRGVVPFHLADAPVRGRLVRLGPLAAALLGRHDHPRAVRRLAGEALALAAGLAGALKFRGSFSLQTKGDGPVRTLVADCTELGALRCYAALAALPEAPAANASARDLLGSGYLAFTVDQGGARERHQGIVAITGETLAEMAGHYFATSEQHACRILLASAETASGWRASGLILERIAESDDARPARAADEEDWQTAALLAATATPAELLDDALAPETLLHRLFHGAGLRLGQPRALAFGCRCSRARLAAILDSFPPDDLDAMAVAADIVMTCEFCNVDFRFPRASLGGNAGRIVSGRNGEA</sequence>
<keyword evidence="4" id="KW-0143">Chaperone</keyword>
<keyword evidence="2" id="KW-0862">Zinc</keyword>
<dbReference type="Gene3D" id="1.10.287.480">
    <property type="entry name" value="helix hairpin bin"/>
    <property type="match status" value="1"/>
</dbReference>
<evidence type="ECO:0000313" key="6">
    <source>
        <dbReference type="EMBL" id="HGC43834.1"/>
    </source>
</evidence>
<dbReference type="GO" id="GO:0042026">
    <property type="term" value="P:protein refolding"/>
    <property type="evidence" value="ECO:0007669"/>
    <property type="project" value="TreeGrafter"/>
</dbReference>
<evidence type="ECO:0000256" key="4">
    <source>
        <dbReference type="ARBA" id="ARBA00023186"/>
    </source>
</evidence>
<name>A0A8J4HCG5_9PROT</name>
<dbReference type="Gene3D" id="3.90.1280.10">
    <property type="entry name" value="HSP33 redox switch-like"/>
    <property type="match status" value="1"/>
</dbReference>
<evidence type="ECO:0000256" key="1">
    <source>
        <dbReference type="ARBA" id="ARBA00022490"/>
    </source>
</evidence>
<keyword evidence="1" id="KW-0963">Cytoplasm</keyword>
<dbReference type="InterPro" id="IPR016153">
    <property type="entry name" value="Heat_shock_Hsp33_N"/>
</dbReference>
<dbReference type="InterPro" id="IPR000397">
    <property type="entry name" value="Heat_shock_Hsp33"/>
</dbReference>
<dbReference type="PANTHER" id="PTHR30111">
    <property type="entry name" value="33 KDA CHAPERONIN"/>
    <property type="match status" value="1"/>
</dbReference>
<protein>
    <submittedName>
        <fullName evidence="6">Hsp33 family molecular chaperone HslO</fullName>
    </submittedName>
</protein>
<dbReference type="AlphaFoldDB" id="A0A8J4HCG5"/>
<dbReference type="GO" id="GO:0044183">
    <property type="term" value="F:protein folding chaperone"/>
    <property type="evidence" value="ECO:0007669"/>
    <property type="project" value="TreeGrafter"/>
</dbReference>
<proteinExistence type="predicted"/>
<dbReference type="PIRSF" id="PIRSF005261">
    <property type="entry name" value="Heat_shock_Hsp33"/>
    <property type="match status" value="1"/>
</dbReference>
<reference evidence="6" key="1">
    <citation type="journal article" date="2020" name="mSystems">
        <title>Genome- and Community-Level Interaction Insights into Carbon Utilization and Element Cycling Functions of Hydrothermarchaeota in Hydrothermal Sediment.</title>
        <authorList>
            <person name="Zhou Z."/>
            <person name="Liu Y."/>
            <person name="Xu W."/>
            <person name="Pan J."/>
            <person name="Luo Z.H."/>
            <person name="Li M."/>
        </authorList>
    </citation>
    <scope>NUCLEOTIDE SEQUENCE</scope>
    <source>
        <strain evidence="6">SpSt-997</strain>
    </source>
</reference>
<dbReference type="EMBL" id="DTQM01000221">
    <property type="protein sequence ID" value="HGC43834.1"/>
    <property type="molecule type" value="Genomic_DNA"/>
</dbReference>
<dbReference type="GO" id="GO:0051082">
    <property type="term" value="F:unfolded protein binding"/>
    <property type="evidence" value="ECO:0007669"/>
    <property type="project" value="InterPro"/>
</dbReference>